<proteinExistence type="predicted"/>
<evidence type="ECO:0000313" key="2">
    <source>
        <dbReference type="Proteomes" id="UP000886501"/>
    </source>
</evidence>
<evidence type="ECO:0000313" key="1">
    <source>
        <dbReference type="EMBL" id="KAF9651142.1"/>
    </source>
</evidence>
<name>A0ACB6ZNN7_THEGA</name>
<organism evidence="1 2">
    <name type="scientific">Thelephora ganbajun</name>
    <name type="common">Ganba fungus</name>
    <dbReference type="NCBI Taxonomy" id="370292"/>
    <lineage>
        <taxon>Eukaryota</taxon>
        <taxon>Fungi</taxon>
        <taxon>Dikarya</taxon>
        <taxon>Basidiomycota</taxon>
        <taxon>Agaricomycotina</taxon>
        <taxon>Agaricomycetes</taxon>
        <taxon>Thelephorales</taxon>
        <taxon>Thelephoraceae</taxon>
        <taxon>Thelephora</taxon>
    </lineage>
</organism>
<dbReference type="EMBL" id="MU117978">
    <property type="protein sequence ID" value="KAF9651142.1"/>
    <property type="molecule type" value="Genomic_DNA"/>
</dbReference>
<dbReference type="Proteomes" id="UP000886501">
    <property type="component" value="Unassembled WGS sequence"/>
</dbReference>
<keyword evidence="2" id="KW-1185">Reference proteome</keyword>
<comment type="caution">
    <text evidence="1">The sequence shown here is derived from an EMBL/GenBank/DDBJ whole genome shotgun (WGS) entry which is preliminary data.</text>
</comment>
<reference evidence="1" key="2">
    <citation type="journal article" date="2020" name="Nat. Commun.">
        <title>Large-scale genome sequencing of mycorrhizal fungi provides insights into the early evolution of symbiotic traits.</title>
        <authorList>
            <person name="Miyauchi S."/>
            <person name="Kiss E."/>
            <person name="Kuo A."/>
            <person name="Drula E."/>
            <person name="Kohler A."/>
            <person name="Sanchez-Garcia M."/>
            <person name="Morin E."/>
            <person name="Andreopoulos B."/>
            <person name="Barry K.W."/>
            <person name="Bonito G."/>
            <person name="Buee M."/>
            <person name="Carver A."/>
            <person name="Chen C."/>
            <person name="Cichocki N."/>
            <person name="Clum A."/>
            <person name="Culley D."/>
            <person name="Crous P.W."/>
            <person name="Fauchery L."/>
            <person name="Girlanda M."/>
            <person name="Hayes R.D."/>
            <person name="Keri Z."/>
            <person name="LaButti K."/>
            <person name="Lipzen A."/>
            <person name="Lombard V."/>
            <person name="Magnuson J."/>
            <person name="Maillard F."/>
            <person name="Murat C."/>
            <person name="Nolan M."/>
            <person name="Ohm R.A."/>
            <person name="Pangilinan J."/>
            <person name="Pereira M.F."/>
            <person name="Perotto S."/>
            <person name="Peter M."/>
            <person name="Pfister S."/>
            <person name="Riley R."/>
            <person name="Sitrit Y."/>
            <person name="Stielow J.B."/>
            <person name="Szollosi G."/>
            <person name="Zifcakova L."/>
            <person name="Stursova M."/>
            <person name="Spatafora J.W."/>
            <person name="Tedersoo L."/>
            <person name="Vaario L.M."/>
            <person name="Yamada A."/>
            <person name="Yan M."/>
            <person name="Wang P."/>
            <person name="Xu J."/>
            <person name="Bruns T."/>
            <person name="Baldrian P."/>
            <person name="Vilgalys R."/>
            <person name="Dunand C."/>
            <person name="Henrissat B."/>
            <person name="Grigoriev I.V."/>
            <person name="Hibbett D."/>
            <person name="Nagy L.G."/>
            <person name="Martin F.M."/>
        </authorList>
    </citation>
    <scope>NUCLEOTIDE SEQUENCE</scope>
    <source>
        <strain evidence="1">P2</strain>
    </source>
</reference>
<sequence>MGLGGADVSTGRGSSGANLKSFVGCGSQTSRSESPVATLKARIPLPLQTSLGVGKCRSWLGGRGTPYRQN</sequence>
<gene>
    <name evidence="1" type="ORF">BDM02DRAFT_3111189</name>
</gene>
<reference evidence="1" key="1">
    <citation type="submission" date="2019-10" db="EMBL/GenBank/DDBJ databases">
        <authorList>
            <consortium name="DOE Joint Genome Institute"/>
            <person name="Kuo A."/>
            <person name="Miyauchi S."/>
            <person name="Kiss E."/>
            <person name="Drula E."/>
            <person name="Kohler A."/>
            <person name="Sanchez-Garcia M."/>
            <person name="Andreopoulos B."/>
            <person name="Barry K.W."/>
            <person name="Bonito G."/>
            <person name="Buee M."/>
            <person name="Carver A."/>
            <person name="Chen C."/>
            <person name="Cichocki N."/>
            <person name="Clum A."/>
            <person name="Culley D."/>
            <person name="Crous P.W."/>
            <person name="Fauchery L."/>
            <person name="Girlanda M."/>
            <person name="Hayes R."/>
            <person name="Keri Z."/>
            <person name="Labutti K."/>
            <person name="Lipzen A."/>
            <person name="Lombard V."/>
            <person name="Magnuson J."/>
            <person name="Maillard F."/>
            <person name="Morin E."/>
            <person name="Murat C."/>
            <person name="Nolan M."/>
            <person name="Ohm R."/>
            <person name="Pangilinan J."/>
            <person name="Pereira M."/>
            <person name="Perotto S."/>
            <person name="Peter M."/>
            <person name="Riley R."/>
            <person name="Sitrit Y."/>
            <person name="Stielow B."/>
            <person name="Szollosi G."/>
            <person name="Zifcakova L."/>
            <person name="Stursova M."/>
            <person name="Spatafora J.W."/>
            <person name="Tedersoo L."/>
            <person name="Vaario L.-M."/>
            <person name="Yamada A."/>
            <person name="Yan M."/>
            <person name="Wang P."/>
            <person name="Xu J."/>
            <person name="Bruns T."/>
            <person name="Baldrian P."/>
            <person name="Vilgalys R."/>
            <person name="Henrissat B."/>
            <person name="Grigoriev I.V."/>
            <person name="Hibbett D."/>
            <person name="Nagy L.G."/>
            <person name="Martin F.M."/>
        </authorList>
    </citation>
    <scope>NUCLEOTIDE SEQUENCE</scope>
    <source>
        <strain evidence="1">P2</strain>
    </source>
</reference>
<accession>A0ACB6ZNN7</accession>
<protein>
    <submittedName>
        <fullName evidence="1">Uncharacterized protein</fullName>
    </submittedName>
</protein>